<dbReference type="PANTHER" id="PTHR33639:SF2">
    <property type="entry name" value="DUF393 DOMAIN-CONTAINING PROTEIN"/>
    <property type="match status" value="1"/>
</dbReference>
<proteinExistence type="predicted"/>
<dbReference type="Proteomes" id="UP001054902">
    <property type="component" value="Unassembled WGS sequence"/>
</dbReference>
<sequence length="214" mass="23708">MKSAVFLVLLYVNAVCAFSLKSLPRGRSSSHASLSQNMPKVDSRPHNILFSTSAAVGEDKDFDWKSYAKSLFTEDKRPIILFDGVCSLCNGGVNFAIDHDSVGKFRFASLQSKAGQTLLMRSGKKPNDISSIVLVTPDKAYFKSDAVLRIAQKLDGNPLLPVVGTIGPFVPGFIRNKVYDFVADNRYRFGEADQCRMDFDNEFGSRFVTDDDEL</sequence>
<evidence type="ECO:0008006" key="4">
    <source>
        <dbReference type="Google" id="ProtNLM"/>
    </source>
</evidence>
<feature type="chain" id="PRO_5042150919" description="DUF393 domain-containing protein" evidence="1">
    <location>
        <begin position="18"/>
        <end position="214"/>
    </location>
</feature>
<name>A0AAD3CKT0_9STRA</name>
<dbReference type="GO" id="GO:0015035">
    <property type="term" value="F:protein-disulfide reductase activity"/>
    <property type="evidence" value="ECO:0007669"/>
    <property type="project" value="InterPro"/>
</dbReference>
<evidence type="ECO:0000313" key="3">
    <source>
        <dbReference type="Proteomes" id="UP001054902"/>
    </source>
</evidence>
<keyword evidence="3" id="KW-1185">Reference proteome</keyword>
<feature type="signal peptide" evidence="1">
    <location>
        <begin position="1"/>
        <end position="17"/>
    </location>
</feature>
<organism evidence="2 3">
    <name type="scientific">Chaetoceros tenuissimus</name>
    <dbReference type="NCBI Taxonomy" id="426638"/>
    <lineage>
        <taxon>Eukaryota</taxon>
        <taxon>Sar</taxon>
        <taxon>Stramenopiles</taxon>
        <taxon>Ochrophyta</taxon>
        <taxon>Bacillariophyta</taxon>
        <taxon>Coscinodiscophyceae</taxon>
        <taxon>Chaetocerotophycidae</taxon>
        <taxon>Chaetocerotales</taxon>
        <taxon>Chaetocerotaceae</taxon>
        <taxon>Chaetoceros</taxon>
    </lineage>
</organism>
<dbReference type="InterPro" id="IPR052927">
    <property type="entry name" value="DCC_oxidoreductase"/>
</dbReference>
<gene>
    <name evidence="2" type="ORF">CTEN210_03190</name>
</gene>
<keyword evidence="1" id="KW-0732">Signal</keyword>
<evidence type="ECO:0000256" key="1">
    <source>
        <dbReference type="SAM" id="SignalP"/>
    </source>
</evidence>
<dbReference type="PANTHER" id="PTHR33639">
    <property type="entry name" value="THIOL-DISULFIDE OXIDOREDUCTASE DCC"/>
    <property type="match status" value="1"/>
</dbReference>
<dbReference type="InterPro" id="IPR007263">
    <property type="entry name" value="DCC1-like"/>
</dbReference>
<accession>A0AAD3CKT0</accession>
<dbReference type="EMBL" id="BLLK01000022">
    <property type="protein sequence ID" value="GFH46716.1"/>
    <property type="molecule type" value="Genomic_DNA"/>
</dbReference>
<reference evidence="2 3" key="1">
    <citation type="journal article" date="2021" name="Sci. Rep.">
        <title>The genome of the diatom Chaetoceros tenuissimus carries an ancient integrated fragment of an extant virus.</title>
        <authorList>
            <person name="Hongo Y."/>
            <person name="Kimura K."/>
            <person name="Takaki Y."/>
            <person name="Yoshida Y."/>
            <person name="Baba S."/>
            <person name="Kobayashi G."/>
            <person name="Nagasaki K."/>
            <person name="Hano T."/>
            <person name="Tomaru Y."/>
        </authorList>
    </citation>
    <scope>NUCLEOTIDE SEQUENCE [LARGE SCALE GENOMIC DNA]</scope>
    <source>
        <strain evidence="2 3">NIES-3715</strain>
    </source>
</reference>
<dbReference type="Pfam" id="PF04134">
    <property type="entry name" value="DCC1-like"/>
    <property type="match status" value="1"/>
</dbReference>
<comment type="caution">
    <text evidence="2">The sequence shown here is derived from an EMBL/GenBank/DDBJ whole genome shotgun (WGS) entry which is preliminary data.</text>
</comment>
<dbReference type="AlphaFoldDB" id="A0AAD3CKT0"/>
<protein>
    <recommendedName>
        <fullName evidence="4">DUF393 domain-containing protein</fullName>
    </recommendedName>
</protein>
<evidence type="ECO:0000313" key="2">
    <source>
        <dbReference type="EMBL" id="GFH46716.1"/>
    </source>
</evidence>